<keyword evidence="3" id="KW-1185">Reference proteome</keyword>
<name>A0AA36DK09_CYLNA</name>
<dbReference type="EMBL" id="CATQJL010000001">
    <property type="protein sequence ID" value="CAJ0588180.1"/>
    <property type="molecule type" value="Genomic_DNA"/>
</dbReference>
<sequence>MNAHIKGMDKFIRKIEKRNHIAEGDLQGRGKLPFESQIASLTSAQHPVLYNASFGCQVGQVFNAETQTEAAEVVDVGPALSAEEQRDGGLSCGRDGSLILLDEDNTNEDESMDDEQYLGHLIQEVEAGEEIEVPPKREDETSEQIKNRQEECRNLLEDIDQPEQVLRIFPYRMYGEAPDGGRRTPDASVAKGDFQRQVEQSDGSGDDYYGPCRLYKEAPALQEQYADQ</sequence>
<dbReference type="AlphaFoldDB" id="A0AA36DK09"/>
<accession>A0AA36DK09</accession>
<evidence type="ECO:0000256" key="1">
    <source>
        <dbReference type="SAM" id="MobiDB-lite"/>
    </source>
</evidence>
<dbReference type="Proteomes" id="UP001176961">
    <property type="component" value="Unassembled WGS sequence"/>
</dbReference>
<comment type="caution">
    <text evidence="2">The sequence shown here is derived from an EMBL/GenBank/DDBJ whole genome shotgun (WGS) entry which is preliminary data.</text>
</comment>
<evidence type="ECO:0000313" key="3">
    <source>
        <dbReference type="Proteomes" id="UP001176961"/>
    </source>
</evidence>
<gene>
    <name evidence="2" type="ORF">CYNAS_LOCUS163</name>
</gene>
<organism evidence="2 3">
    <name type="scientific">Cylicocyclus nassatus</name>
    <name type="common">Nematode worm</name>
    <dbReference type="NCBI Taxonomy" id="53992"/>
    <lineage>
        <taxon>Eukaryota</taxon>
        <taxon>Metazoa</taxon>
        <taxon>Ecdysozoa</taxon>
        <taxon>Nematoda</taxon>
        <taxon>Chromadorea</taxon>
        <taxon>Rhabditida</taxon>
        <taxon>Rhabditina</taxon>
        <taxon>Rhabditomorpha</taxon>
        <taxon>Strongyloidea</taxon>
        <taxon>Strongylidae</taxon>
        <taxon>Cylicocyclus</taxon>
    </lineage>
</organism>
<feature type="region of interest" description="Disordered" evidence="1">
    <location>
        <begin position="175"/>
        <end position="212"/>
    </location>
</feature>
<protein>
    <submittedName>
        <fullName evidence="2">Uncharacterized protein</fullName>
    </submittedName>
</protein>
<evidence type="ECO:0000313" key="2">
    <source>
        <dbReference type="EMBL" id="CAJ0588180.1"/>
    </source>
</evidence>
<proteinExistence type="predicted"/>
<reference evidence="2" key="1">
    <citation type="submission" date="2023-07" db="EMBL/GenBank/DDBJ databases">
        <authorList>
            <consortium name="CYATHOMIX"/>
        </authorList>
    </citation>
    <scope>NUCLEOTIDE SEQUENCE</scope>
    <source>
        <strain evidence="2">N/A</strain>
    </source>
</reference>